<reference evidence="3" key="1">
    <citation type="journal article" date="2019" name="Int. J. Syst. Evol. Microbiol.">
        <title>The Global Catalogue of Microorganisms (GCM) 10K type strain sequencing project: providing services to taxonomists for standard genome sequencing and annotation.</title>
        <authorList>
            <consortium name="The Broad Institute Genomics Platform"/>
            <consortium name="The Broad Institute Genome Sequencing Center for Infectious Disease"/>
            <person name="Wu L."/>
            <person name="Ma J."/>
        </authorList>
    </citation>
    <scope>NUCLEOTIDE SEQUENCE [LARGE SCALE GENOMIC DNA]</scope>
    <source>
        <strain evidence="3">CGMCC 1.12931</strain>
    </source>
</reference>
<organism evidence="2 3">
    <name type="scientific">Psychroflexus planctonicus</name>
    <dbReference type="NCBI Taxonomy" id="1526575"/>
    <lineage>
        <taxon>Bacteria</taxon>
        <taxon>Pseudomonadati</taxon>
        <taxon>Bacteroidota</taxon>
        <taxon>Flavobacteriia</taxon>
        <taxon>Flavobacteriales</taxon>
        <taxon>Flavobacteriaceae</taxon>
        <taxon>Psychroflexus</taxon>
    </lineage>
</organism>
<dbReference type="Pfam" id="PF13648">
    <property type="entry name" value="Lipocalin_4"/>
    <property type="match status" value="1"/>
</dbReference>
<dbReference type="InterPro" id="IPR024311">
    <property type="entry name" value="Lipocalin-like"/>
</dbReference>
<proteinExistence type="predicted"/>
<dbReference type="RefSeq" id="WP_188457614.1">
    <property type="nucleotide sequence ID" value="NZ_BMGM01000002.1"/>
</dbReference>
<keyword evidence="3" id="KW-1185">Reference proteome</keyword>
<sequence length="143" mass="16830">MKKLFTILSLFILFGCEQHHIDIAQLEGYWEISKAENEEGKSKVFQMNENIDYIVLEDSTGIRKKVKPQFSGKFQGSKDVEEFQLIEGKEGNLILKYQTPYDSWNEEIIELTEEKLVVKNNNGITYTYQRYKGLMEFDDEKQN</sequence>
<name>A0ABQ1SET9_9FLAO</name>
<evidence type="ECO:0000259" key="1">
    <source>
        <dbReference type="Pfam" id="PF13648"/>
    </source>
</evidence>
<dbReference type="PROSITE" id="PS51257">
    <property type="entry name" value="PROKAR_LIPOPROTEIN"/>
    <property type="match status" value="1"/>
</dbReference>
<comment type="caution">
    <text evidence="2">The sequence shown here is derived from an EMBL/GenBank/DDBJ whole genome shotgun (WGS) entry which is preliminary data.</text>
</comment>
<dbReference type="EMBL" id="BMGM01000002">
    <property type="protein sequence ID" value="GGE28118.1"/>
    <property type="molecule type" value="Genomic_DNA"/>
</dbReference>
<accession>A0ABQ1SET9</accession>
<feature type="domain" description="Lipocalin-like" evidence="1">
    <location>
        <begin position="26"/>
        <end position="118"/>
    </location>
</feature>
<protein>
    <recommendedName>
        <fullName evidence="1">Lipocalin-like domain-containing protein</fullName>
    </recommendedName>
</protein>
<gene>
    <name evidence="2" type="ORF">GCM10010832_06050</name>
</gene>
<evidence type="ECO:0000313" key="2">
    <source>
        <dbReference type="EMBL" id="GGE28118.1"/>
    </source>
</evidence>
<evidence type="ECO:0000313" key="3">
    <source>
        <dbReference type="Proteomes" id="UP000599179"/>
    </source>
</evidence>
<dbReference type="Proteomes" id="UP000599179">
    <property type="component" value="Unassembled WGS sequence"/>
</dbReference>